<evidence type="ECO:0000256" key="1">
    <source>
        <dbReference type="SAM" id="MobiDB-lite"/>
    </source>
</evidence>
<keyword evidence="5" id="KW-1185">Reference proteome</keyword>
<protein>
    <submittedName>
        <fullName evidence="4">Zinc finger protein 862</fullName>
    </submittedName>
</protein>
<sequence>MLHFLTGGKRTAEESVGQVRVADDSTPVIPKNKRCFNERWRTSDSGQHHDWLVFDGTSQTMFCALCRKHASDGHRSNSFVSGTQNLKLEAVKDHESSKSHLHVLKIAKVKSAPETTTAMRTLVSLKTAQLDRMALLFRNAHAIAKKGRPFQDFEWHCTLDKRKGINIGKTYVNRKQARVFIKYIAAVQREALQSKLSETQYVAVLSDGSTDSAVLEQEILYLRICRQGKVEVHFVGMQDVEKADGESIARAIDTIMKTVSEEWQSKLVAYATDGASVMTGARKGVVSRLRGTNNHVLGIHCMAHRLELSFKDAINGCNLARQLEDLLSGLHTLYRKSAQNRANLKRCFLVIGQRPLIPTRVGGTRWVSHLLRAVDQFLRGYEGLTSHLEEVKSSDAEGVRAVLKNKASGYLRTCQDSAVLMFCNFMHDCLTHLSGLSKAVQASTVTVAEVHSCVSTTQTILTKYKTRPGPKLKGYMDQHSSDDPSAVRVIRAKSKLLDELCQSLQTRFSDMTTSLLQATKLADLNSWPDVEYSDEFGESKVEVLTVHFKDMLASSGVAVDQIQAQWTMLKTRLYETGESLHMRTWPGINRLLRHQCPDILSLVDLILTLPASTADCERGFSQMKLVKSDWRSRLSTTTLCDLLVVQLSSPSIEDFDPNPAVQLWHQDSIRSRRPDFMEGKKKTEECASDTSESDSDDE</sequence>
<dbReference type="PANTHER" id="PTHR46880:SF9">
    <property type="entry name" value="ZINC FINGER PROTEIN 862"/>
    <property type="match status" value="1"/>
</dbReference>
<dbReference type="GO" id="GO:0046983">
    <property type="term" value="F:protein dimerization activity"/>
    <property type="evidence" value="ECO:0007669"/>
    <property type="project" value="InterPro"/>
</dbReference>
<feature type="region of interest" description="Disordered" evidence="1">
    <location>
        <begin position="672"/>
        <end position="698"/>
    </location>
</feature>
<dbReference type="InterPro" id="IPR012337">
    <property type="entry name" value="RNaseH-like_sf"/>
</dbReference>
<evidence type="ECO:0000313" key="4">
    <source>
        <dbReference type="EMBL" id="KAK0137793.1"/>
    </source>
</evidence>
<feature type="domain" description="HAT C-terminal dimerisation" evidence="2">
    <location>
        <begin position="594"/>
        <end position="646"/>
    </location>
</feature>
<feature type="compositionally biased region" description="Basic and acidic residues" evidence="1">
    <location>
        <begin position="672"/>
        <end position="685"/>
    </location>
</feature>
<evidence type="ECO:0000259" key="3">
    <source>
        <dbReference type="Pfam" id="PF25431"/>
    </source>
</evidence>
<evidence type="ECO:0000313" key="5">
    <source>
        <dbReference type="Proteomes" id="UP001174136"/>
    </source>
</evidence>
<dbReference type="InterPro" id="IPR008906">
    <property type="entry name" value="HATC_C_dom"/>
</dbReference>
<dbReference type="SUPFAM" id="SSF53098">
    <property type="entry name" value="Ribonuclease H-like"/>
    <property type="match status" value="1"/>
</dbReference>
<evidence type="ECO:0000259" key="2">
    <source>
        <dbReference type="Pfam" id="PF05699"/>
    </source>
</evidence>
<dbReference type="Pfam" id="PF25431">
    <property type="entry name" value="zf-C17orf113"/>
    <property type="match status" value="1"/>
</dbReference>
<proteinExistence type="predicted"/>
<dbReference type="PANTHER" id="PTHR46880">
    <property type="entry name" value="RAS-ASSOCIATING DOMAIN-CONTAINING PROTEIN"/>
    <property type="match status" value="1"/>
</dbReference>
<dbReference type="Pfam" id="PF05699">
    <property type="entry name" value="Dimer_Tnp_hAT"/>
    <property type="match status" value="1"/>
</dbReference>
<name>A0AA47NUQ2_MERPO</name>
<dbReference type="AlphaFoldDB" id="A0AA47NUQ2"/>
<organism evidence="4 5">
    <name type="scientific">Merluccius polli</name>
    <name type="common">Benguela hake</name>
    <name type="synonym">Merluccius cadenati</name>
    <dbReference type="NCBI Taxonomy" id="89951"/>
    <lineage>
        <taxon>Eukaryota</taxon>
        <taxon>Metazoa</taxon>
        <taxon>Chordata</taxon>
        <taxon>Craniata</taxon>
        <taxon>Vertebrata</taxon>
        <taxon>Euteleostomi</taxon>
        <taxon>Actinopterygii</taxon>
        <taxon>Neopterygii</taxon>
        <taxon>Teleostei</taxon>
        <taxon>Neoteleostei</taxon>
        <taxon>Acanthomorphata</taxon>
        <taxon>Zeiogadaria</taxon>
        <taxon>Gadariae</taxon>
        <taxon>Gadiformes</taxon>
        <taxon>Gadoidei</taxon>
        <taxon>Merlucciidae</taxon>
        <taxon>Merluccius</taxon>
    </lineage>
</organism>
<dbReference type="EMBL" id="JAOPHQ010004849">
    <property type="protein sequence ID" value="KAK0137793.1"/>
    <property type="molecule type" value="Genomic_DNA"/>
</dbReference>
<accession>A0AA47NUQ2</accession>
<gene>
    <name evidence="4" type="primary">ZNF862_31</name>
    <name evidence="4" type="ORF">N1851_026004</name>
</gene>
<feature type="domain" description="C17orf113 probable zinc finger" evidence="3">
    <location>
        <begin position="49"/>
        <end position="101"/>
    </location>
</feature>
<dbReference type="Proteomes" id="UP001174136">
    <property type="component" value="Unassembled WGS sequence"/>
</dbReference>
<reference evidence="4" key="1">
    <citation type="journal article" date="2023" name="Front. Mar. Sci.">
        <title>A new Merluccius polli reference genome to investigate the effects of global change in West African waters.</title>
        <authorList>
            <person name="Mateo J.L."/>
            <person name="Blanco-Fernandez C."/>
            <person name="Garcia-Vazquez E."/>
            <person name="Machado-Schiaffino G."/>
        </authorList>
    </citation>
    <scope>NUCLEOTIDE SEQUENCE</scope>
    <source>
        <strain evidence="4">C29</strain>
        <tissue evidence="4">Fin</tissue>
    </source>
</reference>
<comment type="caution">
    <text evidence="4">The sequence shown here is derived from an EMBL/GenBank/DDBJ whole genome shotgun (WGS) entry which is preliminary data.</text>
</comment>
<dbReference type="InterPro" id="IPR057456">
    <property type="entry name" value="Znf_C17orf113"/>
</dbReference>